<protein>
    <recommendedName>
        <fullName evidence="6">Cytochrome P450</fullName>
    </recommendedName>
</protein>
<dbReference type="EMBL" id="ML179094">
    <property type="protein sequence ID" value="THV01144.1"/>
    <property type="molecule type" value="Genomic_DNA"/>
</dbReference>
<proteinExistence type="inferred from homology"/>
<reference evidence="4 5" key="1">
    <citation type="journal article" date="2019" name="Nat. Ecol. Evol.">
        <title>Megaphylogeny resolves global patterns of mushroom evolution.</title>
        <authorList>
            <person name="Varga T."/>
            <person name="Krizsan K."/>
            <person name="Foldi C."/>
            <person name="Dima B."/>
            <person name="Sanchez-Garcia M."/>
            <person name="Sanchez-Ramirez S."/>
            <person name="Szollosi G.J."/>
            <person name="Szarkandi J.G."/>
            <person name="Papp V."/>
            <person name="Albert L."/>
            <person name="Andreopoulos W."/>
            <person name="Angelini C."/>
            <person name="Antonin V."/>
            <person name="Barry K.W."/>
            <person name="Bougher N.L."/>
            <person name="Buchanan P."/>
            <person name="Buyck B."/>
            <person name="Bense V."/>
            <person name="Catcheside P."/>
            <person name="Chovatia M."/>
            <person name="Cooper J."/>
            <person name="Damon W."/>
            <person name="Desjardin D."/>
            <person name="Finy P."/>
            <person name="Geml J."/>
            <person name="Haridas S."/>
            <person name="Hughes K."/>
            <person name="Justo A."/>
            <person name="Karasinski D."/>
            <person name="Kautmanova I."/>
            <person name="Kiss B."/>
            <person name="Kocsube S."/>
            <person name="Kotiranta H."/>
            <person name="LaButti K.M."/>
            <person name="Lechner B.E."/>
            <person name="Liimatainen K."/>
            <person name="Lipzen A."/>
            <person name="Lukacs Z."/>
            <person name="Mihaltcheva S."/>
            <person name="Morgado L.N."/>
            <person name="Niskanen T."/>
            <person name="Noordeloos M.E."/>
            <person name="Ohm R.A."/>
            <person name="Ortiz-Santana B."/>
            <person name="Ovrebo C."/>
            <person name="Racz N."/>
            <person name="Riley R."/>
            <person name="Savchenko A."/>
            <person name="Shiryaev A."/>
            <person name="Soop K."/>
            <person name="Spirin V."/>
            <person name="Szebenyi C."/>
            <person name="Tomsovsky M."/>
            <person name="Tulloss R.E."/>
            <person name="Uehling J."/>
            <person name="Grigoriev I.V."/>
            <person name="Vagvolgyi C."/>
            <person name="Papp T."/>
            <person name="Martin F.M."/>
            <person name="Miettinen O."/>
            <person name="Hibbett D.S."/>
            <person name="Nagy L.G."/>
        </authorList>
    </citation>
    <scope>NUCLEOTIDE SEQUENCE [LARGE SCALE GENOMIC DNA]</scope>
    <source>
        <strain evidence="4 5">CBS 962.96</strain>
    </source>
</reference>
<keyword evidence="1 3" id="KW-0479">Metal-binding</keyword>
<dbReference type="Gene3D" id="1.10.630.10">
    <property type="entry name" value="Cytochrome P450"/>
    <property type="match status" value="1"/>
</dbReference>
<keyword evidence="3" id="KW-0349">Heme</keyword>
<dbReference type="GO" id="GO:0020037">
    <property type="term" value="F:heme binding"/>
    <property type="evidence" value="ECO:0007669"/>
    <property type="project" value="InterPro"/>
</dbReference>
<name>A0A4S8MG93_DENBC</name>
<dbReference type="SUPFAM" id="SSF48264">
    <property type="entry name" value="Cytochrome P450"/>
    <property type="match status" value="1"/>
</dbReference>
<dbReference type="InterPro" id="IPR001128">
    <property type="entry name" value="Cyt_P450"/>
</dbReference>
<dbReference type="GO" id="GO:0016705">
    <property type="term" value="F:oxidoreductase activity, acting on paired donors, with incorporation or reduction of molecular oxygen"/>
    <property type="evidence" value="ECO:0007669"/>
    <property type="project" value="InterPro"/>
</dbReference>
<dbReference type="GO" id="GO:0005506">
    <property type="term" value="F:iron ion binding"/>
    <property type="evidence" value="ECO:0007669"/>
    <property type="project" value="InterPro"/>
</dbReference>
<keyword evidence="3" id="KW-0503">Monooxygenase</keyword>
<dbReference type="AlphaFoldDB" id="A0A4S8MG93"/>
<keyword evidence="5" id="KW-1185">Reference proteome</keyword>
<accession>A0A4S8MG93</accession>
<dbReference type="GO" id="GO:0004497">
    <property type="term" value="F:monooxygenase activity"/>
    <property type="evidence" value="ECO:0007669"/>
    <property type="project" value="UniProtKB-KW"/>
</dbReference>
<dbReference type="InterPro" id="IPR017972">
    <property type="entry name" value="Cyt_P450_CS"/>
</dbReference>
<evidence type="ECO:0000256" key="2">
    <source>
        <dbReference type="ARBA" id="ARBA00023004"/>
    </source>
</evidence>
<evidence type="ECO:0000256" key="3">
    <source>
        <dbReference type="RuleBase" id="RU000461"/>
    </source>
</evidence>
<evidence type="ECO:0000256" key="1">
    <source>
        <dbReference type="ARBA" id="ARBA00022723"/>
    </source>
</evidence>
<dbReference type="InterPro" id="IPR036396">
    <property type="entry name" value="Cyt_P450_sf"/>
</dbReference>
<evidence type="ECO:0000313" key="4">
    <source>
        <dbReference type="EMBL" id="THV01144.1"/>
    </source>
</evidence>
<dbReference type="OrthoDB" id="6692864at2759"/>
<dbReference type="Pfam" id="PF00067">
    <property type="entry name" value="p450"/>
    <property type="match status" value="1"/>
</dbReference>
<dbReference type="PROSITE" id="PS00086">
    <property type="entry name" value="CYTOCHROME_P450"/>
    <property type="match status" value="1"/>
</dbReference>
<comment type="similarity">
    <text evidence="3">Belongs to the cytochrome P450 family.</text>
</comment>
<gene>
    <name evidence="4" type="ORF">K435DRAFT_655967</name>
</gene>
<feature type="non-terminal residue" evidence="4">
    <location>
        <position position="1"/>
    </location>
</feature>
<evidence type="ECO:0008006" key="6">
    <source>
        <dbReference type="Google" id="ProtNLM"/>
    </source>
</evidence>
<dbReference type="Proteomes" id="UP000297245">
    <property type="component" value="Unassembled WGS sequence"/>
</dbReference>
<keyword evidence="3" id="KW-0560">Oxidoreductase</keyword>
<organism evidence="4 5">
    <name type="scientific">Dendrothele bispora (strain CBS 962.96)</name>
    <dbReference type="NCBI Taxonomy" id="1314807"/>
    <lineage>
        <taxon>Eukaryota</taxon>
        <taxon>Fungi</taxon>
        <taxon>Dikarya</taxon>
        <taxon>Basidiomycota</taxon>
        <taxon>Agaricomycotina</taxon>
        <taxon>Agaricomycetes</taxon>
        <taxon>Agaricomycetidae</taxon>
        <taxon>Agaricales</taxon>
        <taxon>Agaricales incertae sedis</taxon>
        <taxon>Dendrothele</taxon>
    </lineage>
</organism>
<evidence type="ECO:0000313" key="5">
    <source>
        <dbReference type="Proteomes" id="UP000297245"/>
    </source>
</evidence>
<keyword evidence="2 3" id="KW-0408">Iron</keyword>
<sequence length="63" mass="7270">DMAAYIPFSYDLRNCVGRALAHQEMLMIASMLMRELEFDFKKGFDWDVFPGKLGDHWIQLGSG</sequence>